<dbReference type="GeneID" id="113519061"/>
<feature type="compositionally biased region" description="Basic and acidic residues" evidence="1">
    <location>
        <begin position="285"/>
        <end position="320"/>
    </location>
</feature>
<organism evidence="2 3">
    <name type="scientific">Galleria mellonella</name>
    <name type="common">Greater wax moth</name>
    <dbReference type="NCBI Taxonomy" id="7137"/>
    <lineage>
        <taxon>Eukaryota</taxon>
        <taxon>Metazoa</taxon>
        <taxon>Ecdysozoa</taxon>
        <taxon>Arthropoda</taxon>
        <taxon>Hexapoda</taxon>
        <taxon>Insecta</taxon>
        <taxon>Pterygota</taxon>
        <taxon>Neoptera</taxon>
        <taxon>Endopterygota</taxon>
        <taxon>Lepidoptera</taxon>
        <taxon>Glossata</taxon>
        <taxon>Ditrysia</taxon>
        <taxon>Pyraloidea</taxon>
        <taxon>Pyralidae</taxon>
        <taxon>Galleriinae</taxon>
        <taxon>Galleria</taxon>
    </lineage>
</organism>
<protein>
    <submittedName>
        <fullName evidence="3">GATA zinc finger domain-containing protein 14-like</fullName>
    </submittedName>
</protein>
<evidence type="ECO:0000256" key="1">
    <source>
        <dbReference type="SAM" id="MobiDB-lite"/>
    </source>
</evidence>
<evidence type="ECO:0000313" key="3">
    <source>
        <dbReference type="RefSeq" id="XP_052748505.1"/>
    </source>
</evidence>
<feature type="compositionally biased region" description="Basic and acidic residues" evidence="1">
    <location>
        <begin position="473"/>
        <end position="488"/>
    </location>
</feature>
<proteinExistence type="predicted"/>
<reference evidence="3" key="1">
    <citation type="submission" date="2025-08" db="UniProtKB">
        <authorList>
            <consortium name="RefSeq"/>
        </authorList>
    </citation>
    <scope>IDENTIFICATION</scope>
    <source>
        <tissue evidence="3">Whole larvae</tissue>
    </source>
</reference>
<gene>
    <name evidence="3" type="primary">LOC113519061</name>
</gene>
<feature type="compositionally biased region" description="Basic and acidic residues" evidence="1">
    <location>
        <begin position="370"/>
        <end position="406"/>
    </location>
</feature>
<keyword evidence="2" id="KW-1185">Reference proteome</keyword>
<evidence type="ECO:0000313" key="2">
    <source>
        <dbReference type="Proteomes" id="UP001652740"/>
    </source>
</evidence>
<feature type="region of interest" description="Disordered" evidence="1">
    <location>
        <begin position="212"/>
        <end position="452"/>
    </location>
</feature>
<feature type="compositionally biased region" description="Basic and acidic residues" evidence="1">
    <location>
        <begin position="499"/>
        <end position="536"/>
    </location>
</feature>
<feature type="compositionally biased region" description="Basic residues" evidence="1">
    <location>
        <begin position="674"/>
        <end position="687"/>
    </location>
</feature>
<feature type="compositionally biased region" description="Basic and acidic residues" evidence="1">
    <location>
        <begin position="723"/>
        <end position="735"/>
    </location>
</feature>
<dbReference type="Proteomes" id="UP001652740">
    <property type="component" value="Unplaced"/>
</dbReference>
<accession>A0ABM3MAP2</accession>
<dbReference type="RefSeq" id="XP_052748505.1">
    <property type="nucleotide sequence ID" value="XM_052892545.1"/>
</dbReference>
<feature type="region of interest" description="Disordered" evidence="1">
    <location>
        <begin position="473"/>
        <end position="556"/>
    </location>
</feature>
<sequence length="819" mass="94904">MQVTEAHISTKYNKTEDINVTSLVTQEFGCIKPTNSSNMPQLGSHTKINLTIAINASPNIISNNAVQDCVDNAVIITDENAETVKKNEIKANDTVLKYVYKKNDHISLLEKTQGHPKNSLKRRKRSYNIHNSTEDIKAHESQNAPLIVNYETSHDTQNIYTAEPLENPQTGNVIKSSNLADFNIETLHENVATPLINSDIHSKNPESELIKNNNIPLKQKNNDESVENNSNDNKEELDESNESSETDRYISLDGSPRSNKAFKINKKSPESEEEEDYKNRRYRKKDTSEEESKPYIEENESNEKQYYKESSDKNDNRDQTSYESDENITSQNNQSTESQESNETEEKSNPNINTKSRLKNESDENASYKSYEKESNERKDTDYLKKDNDRPSHRNKENIKDFENSSEKNVNINRYTDETSVENSDESNESKQKFKEPLRNYESENKSIPPIIQDVDLGDFSYERIQLNDKGQVELSKDNAGHSDDNNISKELTYPSTSKSEKKNNEKYSLSKDKGTSSESTEDKQPIHINDGEIKPVVEITGENNSESSENIKESEDKSLETFLGIKKNIDNSQKEKIVVNNEKEIENGDVKQQFERIPLNYKHDEKNIPENNNNEEIIQNEGTLDTLSPTDPQYDKHLKFKFDDITIKLPEIKLPEDILDYAYDNSPYDKGLKTTKKNKKSNKNTKPRFYNYDDDYNKDESESQKHRKQDEDDYGYYGYYDNPKEKDNYKNEKDQQEDENDDYVDLYEKFVRERFGKKGSFEQRSEKLRDATQIPENNKLYQTIHEVLKKTQDVQKQAEQSGDPNAGYMWTLEYGQNL</sequence>
<feature type="region of interest" description="Disordered" evidence="1">
    <location>
        <begin position="664"/>
        <end position="744"/>
    </location>
</feature>
<feature type="compositionally biased region" description="Basic and acidic residues" evidence="1">
    <location>
        <begin position="428"/>
        <end position="445"/>
    </location>
</feature>
<feature type="compositionally biased region" description="Basic and acidic residues" evidence="1">
    <location>
        <begin position="699"/>
        <end position="711"/>
    </location>
</feature>
<feature type="compositionally biased region" description="Acidic residues" evidence="1">
    <location>
        <begin position="235"/>
        <end position="244"/>
    </location>
</feature>
<name>A0ABM3MAP2_GALME</name>
<feature type="compositionally biased region" description="Low complexity" evidence="1">
    <location>
        <begin position="327"/>
        <end position="341"/>
    </location>
</feature>